<dbReference type="VEuPathDB" id="FungiDB:PYU1_G009242"/>
<dbReference type="InParanoid" id="K3WWB2"/>
<reference evidence="2" key="1">
    <citation type="journal article" date="2010" name="Genome Biol.">
        <title>Genome sequence of the necrotrophic plant pathogen Pythium ultimum reveals original pathogenicity mechanisms and effector repertoire.</title>
        <authorList>
            <person name="Levesque C.A."/>
            <person name="Brouwer H."/>
            <person name="Cano L."/>
            <person name="Hamilton J.P."/>
            <person name="Holt C."/>
            <person name="Huitema E."/>
            <person name="Raffaele S."/>
            <person name="Robideau G.P."/>
            <person name="Thines M."/>
            <person name="Win J."/>
            <person name="Zerillo M.M."/>
            <person name="Beakes G.W."/>
            <person name="Boore J.L."/>
            <person name="Busam D."/>
            <person name="Dumas B."/>
            <person name="Ferriera S."/>
            <person name="Fuerstenberg S.I."/>
            <person name="Gachon C.M."/>
            <person name="Gaulin E."/>
            <person name="Govers F."/>
            <person name="Grenville-Briggs L."/>
            <person name="Horner N."/>
            <person name="Hostetler J."/>
            <person name="Jiang R.H."/>
            <person name="Johnson J."/>
            <person name="Krajaejun T."/>
            <person name="Lin H."/>
            <person name="Meijer H.J."/>
            <person name="Moore B."/>
            <person name="Morris P."/>
            <person name="Phuntmart V."/>
            <person name="Puiu D."/>
            <person name="Shetty J."/>
            <person name="Stajich J.E."/>
            <person name="Tripathy S."/>
            <person name="Wawra S."/>
            <person name="van West P."/>
            <person name="Whitty B.R."/>
            <person name="Coutinho P.M."/>
            <person name="Henrissat B."/>
            <person name="Martin F."/>
            <person name="Thomas P.D."/>
            <person name="Tyler B.M."/>
            <person name="De Vries R.P."/>
            <person name="Kamoun S."/>
            <person name="Yandell M."/>
            <person name="Tisserat N."/>
            <person name="Buell C.R."/>
        </authorList>
    </citation>
    <scope>NUCLEOTIDE SEQUENCE</scope>
    <source>
        <strain evidence="2">DAOM:BR144</strain>
    </source>
</reference>
<accession>K3WWB2</accession>
<dbReference type="Proteomes" id="UP000019132">
    <property type="component" value="Unassembled WGS sequence"/>
</dbReference>
<reference evidence="2" key="2">
    <citation type="submission" date="2010-04" db="EMBL/GenBank/DDBJ databases">
        <authorList>
            <person name="Buell R."/>
            <person name="Hamilton J."/>
            <person name="Hostetler J."/>
        </authorList>
    </citation>
    <scope>NUCLEOTIDE SEQUENCE [LARGE SCALE GENOMIC DNA]</scope>
    <source>
        <strain evidence="2">DAOM:BR144</strain>
    </source>
</reference>
<evidence type="ECO:0000313" key="2">
    <source>
        <dbReference type="Proteomes" id="UP000019132"/>
    </source>
</evidence>
<reference evidence="1" key="3">
    <citation type="submission" date="2015-02" db="UniProtKB">
        <authorList>
            <consortium name="EnsemblProtists"/>
        </authorList>
    </citation>
    <scope>IDENTIFICATION</scope>
    <source>
        <strain evidence="1">DAOM BR144</strain>
    </source>
</reference>
<dbReference type="Gene3D" id="2.60.120.200">
    <property type="match status" value="1"/>
</dbReference>
<dbReference type="AlphaFoldDB" id="K3WWB2"/>
<dbReference type="HOGENOM" id="CLU_067465_0_0_1"/>
<protein>
    <submittedName>
        <fullName evidence="1">Uncharacterized protein</fullName>
    </submittedName>
</protein>
<dbReference type="OMA" id="SWINTRA"/>
<dbReference type="EMBL" id="GL376632">
    <property type="status" value="NOT_ANNOTATED_CDS"/>
    <property type="molecule type" value="Genomic_DNA"/>
</dbReference>
<proteinExistence type="predicted"/>
<dbReference type="Pfam" id="PF13385">
    <property type="entry name" value="Laminin_G_3"/>
    <property type="match status" value="1"/>
</dbReference>
<sequence>MTAAADPPPPVSLDAIAPDSLRIVASFLSARELLQLSHATSFMLAFFEQDEFWGACEPKRHFVASTSCKKDANESSEKASLECPPEKRPNSAKQDFWRHRALHFGGNRKSDDPGTVRKPHHGYPFKNAVFQRATAFSFEFWFVVHSAEKHSERRRGGVLFGAQSKPFTVDAPSFFHQQFVLIDPNLKLYCSVRKSQDKRLLTTLRADQWYHLVVVSSHEYETVYLDGYEMLTVRAPLPSFFWTQYQHCQVGTGLVRHKWMGPASHVGWYNLNGVVDTFRIYDQALAKETVRELAHSGGLIPSLKPVYSMRKELFALNTLAEQRFVRCTRPGEGHFEQL</sequence>
<organism evidence="1 2">
    <name type="scientific">Globisporangium ultimum (strain ATCC 200006 / CBS 805.95 / DAOM BR144)</name>
    <name type="common">Pythium ultimum</name>
    <dbReference type="NCBI Taxonomy" id="431595"/>
    <lineage>
        <taxon>Eukaryota</taxon>
        <taxon>Sar</taxon>
        <taxon>Stramenopiles</taxon>
        <taxon>Oomycota</taxon>
        <taxon>Peronosporomycetes</taxon>
        <taxon>Pythiales</taxon>
        <taxon>Pythiaceae</taxon>
        <taxon>Globisporangium</taxon>
    </lineage>
</organism>
<dbReference type="SUPFAM" id="SSF49899">
    <property type="entry name" value="Concanavalin A-like lectins/glucanases"/>
    <property type="match status" value="1"/>
</dbReference>
<dbReference type="InterPro" id="IPR013320">
    <property type="entry name" value="ConA-like_dom_sf"/>
</dbReference>
<evidence type="ECO:0000313" key="1">
    <source>
        <dbReference type="EnsemblProtists" id="PYU1_T009260"/>
    </source>
</evidence>
<dbReference type="eggNOG" id="ENOG502RDN9">
    <property type="taxonomic scope" value="Eukaryota"/>
</dbReference>
<name>K3WWB2_GLOUD</name>
<dbReference type="EnsemblProtists" id="PYU1_T009260">
    <property type="protein sequence ID" value="PYU1_T009260"/>
    <property type="gene ID" value="PYU1_G009242"/>
</dbReference>
<keyword evidence="2" id="KW-1185">Reference proteome</keyword>